<keyword evidence="6" id="KW-1185">Reference proteome</keyword>
<evidence type="ECO:0000256" key="1">
    <source>
        <dbReference type="ARBA" id="ARBA00006484"/>
    </source>
</evidence>
<reference evidence="5" key="2">
    <citation type="submission" date="2025-09" db="UniProtKB">
        <authorList>
            <consortium name="Ensembl"/>
        </authorList>
    </citation>
    <scope>IDENTIFICATION</scope>
</reference>
<sequence length="310" mass="34252">MLSALIYLSIYTHLNLKKKDINFGIYYIYNIYIYIYIYLVFVSGCDSGFGHDLAKFLDSAGMRVFAGVLDELHPGALKLKKDASPNLTVLQLDITNSSQITQAHQYIQSQTGLWALVNNAGVLGYVCDGEILPIKMYKKCLDVNFIGSVEITQAFLPLIRQSKGRLISISSMAGEVPLPGFAGYGASKAALISFNGAIRQELSRWGVKVIIIQPGAFKTSENKDPFTPRTITIMMTITLSSTLNTTTEVPLSKTPNPQLLPGCRSIMAAHGSDTNCKYGTPYLATRHFTFTFFLLATKPQDSFQTLTKMR</sequence>
<dbReference type="InterPro" id="IPR002347">
    <property type="entry name" value="SDR_fam"/>
</dbReference>
<dbReference type="InterPro" id="IPR020904">
    <property type="entry name" value="Sc_DH/Rdtase_CS"/>
</dbReference>
<name>A0A673H9P5_9TELE</name>
<dbReference type="PANTHER" id="PTHR43313:SF3">
    <property type="entry name" value="17-BETA-HYDROXYSTEROID DEHYDROGENASE TYPE 2"/>
    <property type="match status" value="1"/>
</dbReference>
<evidence type="ECO:0000256" key="2">
    <source>
        <dbReference type="ARBA" id="ARBA00023002"/>
    </source>
</evidence>
<dbReference type="AlphaFoldDB" id="A0A673H9P5"/>
<keyword evidence="4" id="KW-0472">Membrane</keyword>
<dbReference type="GO" id="GO:0016491">
    <property type="term" value="F:oxidoreductase activity"/>
    <property type="evidence" value="ECO:0007669"/>
    <property type="project" value="UniProtKB-KW"/>
</dbReference>
<dbReference type="Proteomes" id="UP000472270">
    <property type="component" value="Unassembled WGS sequence"/>
</dbReference>
<evidence type="ECO:0000313" key="5">
    <source>
        <dbReference type="Ensembl" id="ENSSRHP00000022330.1"/>
    </source>
</evidence>
<dbReference type="PRINTS" id="PR00080">
    <property type="entry name" value="SDRFAMILY"/>
</dbReference>
<evidence type="ECO:0000256" key="4">
    <source>
        <dbReference type="SAM" id="Phobius"/>
    </source>
</evidence>
<accession>A0A673H9P5</accession>
<feature type="transmembrane region" description="Helical" evidence="4">
    <location>
        <begin position="21"/>
        <end position="41"/>
    </location>
</feature>
<reference evidence="5" key="1">
    <citation type="submission" date="2025-08" db="UniProtKB">
        <authorList>
            <consortium name="Ensembl"/>
        </authorList>
    </citation>
    <scope>IDENTIFICATION</scope>
</reference>
<proteinExistence type="inferred from homology"/>
<dbReference type="PRINTS" id="PR00081">
    <property type="entry name" value="GDHRDH"/>
</dbReference>
<dbReference type="SUPFAM" id="SSF51735">
    <property type="entry name" value="NAD(P)-binding Rossmann-fold domains"/>
    <property type="match status" value="1"/>
</dbReference>
<keyword evidence="2" id="KW-0560">Oxidoreductase</keyword>
<gene>
    <name evidence="5" type="primary">hsd17b2</name>
</gene>
<comment type="similarity">
    <text evidence="1 3">Belongs to the short-chain dehydrogenases/reductases (SDR) family.</text>
</comment>
<dbReference type="Ensembl" id="ENSSRHT00000023018.1">
    <property type="protein sequence ID" value="ENSSRHP00000022330.1"/>
    <property type="gene ID" value="ENSSRHG00000011760.1"/>
</dbReference>
<dbReference type="Pfam" id="PF00106">
    <property type="entry name" value="adh_short"/>
    <property type="match status" value="1"/>
</dbReference>
<organism evidence="5 6">
    <name type="scientific">Sinocyclocheilus rhinocerous</name>
    <dbReference type="NCBI Taxonomy" id="307959"/>
    <lineage>
        <taxon>Eukaryota</taxon>
        <taxon>Metazoa</taxon>
        <taxon>Chordata</taxon>
        <taxon>Craniata</taxon>
        <taxon>Vertebrata</taxon>
        <taxon>Euteleostomi</taxon>
        <taxon>Actinopterygii</taxon>
        <taxon>Neopterygii</taxon>
        <taxon>Teleostei</taxon>
        <taxon>Ostariophysi</taxon>
        <taxon>Cypriniformes</taxon>
        <taxon>Cyprinidae</taxon>
        <taxon>Cyprininae</taxon>
        <taxon>Sinocyclocheilus</taxon>
    </lineage>
</organism>
<keyword evidence="4" id="KW-0812">Transmembrane</keyword>
<dbReference type="Gene3D" id="3.40.50.720">
    <property type="entry name" value="NAD(P)-binding Rossmann-like Domain"/>
    <property type="match status" value="1"/>
</dbReference>
<dbReference type="GO" id="GO:0008202">
    <property type="term" value="P:steroid metabolic process"/>
    <property type="evidence" value="ECO:0007669"/>
    <property type="project" value="TreeGrafter"/>
</dbReference>
<evidence type="ECO:0000313" key="6">
    <source>
        <dbReference type="Proteomes" id="UP000472270"/>
    </source>
</evidence>
<evidence type="ECO:0000256" key="3">
    <source>
        <dbReference type="RuleBase" id="RU000363"/>
    </source>
</evidence>
<dbReference type="InterPro" id="IPR036291">
    <property type="entry name" value="NAD(P)-bd_dom_sf"/>
</dbReference>
<keyword evidence="4" id="KW-1133">Transmembrane helix</keyword>
<dbReference type="PROSITE" id="PS00061">
    <property type="entry name" value="ADH_SHORT"/>
    <property type="match status" value="1"/>
</dbReference>
<dbReference type="PANTHER" id="PTHR43313">
    <property type="entry name" value="SHORT-CHAIN DEHYDROGENASE/REDUCTASE FAMILY 9C"/>
    <property type="match status" value="1"/>
</dbReference>
<protein>
    <submittedName>
        <fullName evidence="5">Estradiol 17-beta-dehydrogenase 2-like</fullName>
    </submittedName>
</protein>